<dbReference type="Proteomes" id="UP000054549">
    <property type="component" value="Unassembled WGS sequence"/>
</dbReference>
<name>A0A0C2WBU6_AMAMK</name>
<sequence>MSAELVSTYSVPNGKPPAVMEALPWPVSCYWPLHKYPSTIPVPSLELASHWCLTVSCSYLS</sequence>
<reference evidence="1 2" key="1">
    <citation type="submission" date="2014-04" db="EMBL/GenBank/DDBJ databases">
        <title>Evolutionary Origins and Diversification of the Mycorrhizal Mutualists.</title>
        <authorList>
            <consortium name="DOE Joint Genome Institute"/>
            <consortium name="Mycorrhizal Genomics Consortium"/>
            <person name="Kohler A."/>
            <person name="Kuo A."/>
            <person name="Nagy L.G."/>
            <person name="Floudas D."/>
            <person name="Copeland A."/>
            <person name="Barry K.W."/>
            <person name="Cichocki N."/>
            <person name="Veneault-Fourrey C."/>
            <person name="LaButti K."/>
            <person name="Lindquist E.A."/>
            <person name="Lipzen A."/>
            <person name="Lundell T."/>
            <person name="Morin E."/>
            <person name="Murat C."/>
            <person name="Riley R."/>
            <person name="Ohm R."/>
            <person name="Sun H."/>
            <person name="Tunlid A."/>
            <person name="Henrissat B."/>
            <person name="Grigoriev I.V."/>
            <person name="Hibbett D.S."/>
            <person name="Martin F."/>
        </authorList>
    </citation>
    <scope>NUCLEOTIDE SEQUENCE [LARGE SCALE GENOMIC DNA]</scope>
    <source>
        <strain evidence="1 2">Koide BX008</strain>
    </source>
</reference>
<evidence type="ECO:0000313" key="1">
    <source>
        <dbReference type="EMBL" id="KIL58792.1"/>
    </source>
</evidence>
<evidence type="ECO:0000313" key="2">
    <source>
        <dbReference type="Proteomes" id="UP000054549"/>
    </source>
</evidence>
<dbReference type="InParanoid" id="A0A0C2WBU6"/>
<keyword evidence="2" id="KW-1185">Reference proteome</keyword>
<proteinExistence type="predicted"/>
<accession>A0A0C2WBU6</accession>
<protein>
    <submittedName>
        <fullName evidence="1">Uncharacterized protein</fullName>
    </submittedName>
</protein>
<gene>
    <name evidence="1" type="ORF">M378DRAFT_170156</name>
</gene>
<dbReference type="EMBL" id="KN818329">
    <property type="protein sequence ID" value="KIL58792.1"/>
    <property type="molecule type" value="Genomic_DNA"/>
</dbReference>
<dbReference type="HOGENOM" id="CLU_2922109_0_0_1"/>
<dbReference type="AlphaFoldDB" id="A0A0C2WBU6"/>
<organism evidence="1 2">
    <name type="scientific">Amanita muscaria (strain Koide BX008)</name>
    <dbReference type="NCBI Taxonomy" id="946122"/>
    <lineage>
        <taxon>Eukaryota</taxon>
        <taxon>Fungi</taxon>
        <taxon>Dikarya</taxon>
        <taxon>Basidiomycota</taxon>
        <taxon>Agaricomycotina</taxon>
        <taxon>Agaricomycetes</taxon>
        <taxon>Agaricomycetidae</taxon>
        <taxon>Agaricales</taxon>
        <taxon>Pluteineae</taxon>
        <taxon>Amanitaceae</taxon>
        <taxon>Amanita</taxon>
    </lineage>
</organism>